<keyword evidence="7" id="KW-0067">ATP-binding</keyword>
<keyword evidence="3" id="KW-0444">Lipid biosynthesis</keyword>
<evidence type="ECO:0000313" key="13">
    <source>
        <dbReference type="Proteomes" id="UP000531840"/>
    </source>
</evidence>
<evidence type="ECO:0000256" key="5">
    <source>
        <dbReference type="ARBA" id="ARBA00022741"/>
    </source>
</evidence>
<dbReference type="SMART" id="SM00046">
    <property type="entry name" value="DAGKc"/>
    <property type="match status" value="1"/>
</dbReference>
<dbReference type="PANTHER" id="PTHR12358">
    <property type="entry name" value="SPHINGOSINE KINASE"/>
    <property type="match status" value="1"/>
</dbReference>
<keyword evidence="9" id="KW-0594">Phospholipid biosynthesis</keyword>
<dbReference type="Proteomes" id="UP000531840">
    <property type="component" value="Unassembled WGS sequence"/>
</dbReference>
<comment type="similarity">
    <text evidence="2">Belongs to the diacylglycerol/lipid kinase family.</text>
</comment>
<keyword evidence="4" id="KW-0808">Transferase</keyword>
<organism evidence="12 13">
    <name type="scientific">Gemelliphila palaticanis</name>
    <dbReference type="NCBI Taxonomy" id="81950"/>
    <lineage>
        <taxon>Bacteria</taxon>
        <taxon>Bacillati</taxon>
        <taxon>Bacillota</taxon>
        <taxon>Bacilli</taxon>
        <taxon>Bacillales</taxon>
        <taxon>Gemellaceae</taxon>
        <taxon>Gemelliphila</taxon>
    </lineage>
</organism>
<protein>
    <recommendedName>
        <fullName evidence="11">DAGKc domain-containing protein</fullName>
    </recommendedName>
</protein>
<evidence type="ECO:0000256" key="6">
    <source>
        <dbReference type="ARBA" id="ARBA00022777"/>
    </source>
</evidence>
<evidence type="ECO:0000256" key="7">
    <source>
        <dbReference type="ARBA" id="ARBA00022840"/>
    </source>
</evidence>
<keyword evidence="5" id="KW-0547">Nucleotide-binding</keyword>
<sequence length="312" mass="35452">MKSISILVYLNAGGINGKSSLARLQSACNNKNINYKIYISEYPKHTKTLVNKIVEETKNIENHRIVVVGGDGTLNEALHGLVFGGYNYPIAYFPSGTGNDFARSLNLTLDENKFLDELFLVKEEKVELIKAKNIKDNIDFVALNGIGIGFDAVVSNLHNVNKAKITRKFKKLSYISEIMNAYKESESYEAKIVVDDKTEYLFSNILFLSFMNNSYYGGGIKIDPYAYKNNNSIGLIVVKDVTKKIIPKLLYHVLFTKKQFEKTSNIIRIPGKKFKVFISEPRYIQTDGEVSMLKNIEMELSLSNYPFYLVER</sequence>
<dbReference type="InterPro" id="IPR001206">
    <property type="entry name" value="Diacylglycerol_kinase_cat_dom"/>
</dbReference>
<evidence type="ECO:0000256" key="10">
    <source>
        <dbReference type="ARBA" id="ARBA00023264"/>
    </source>
</evidence>
<dbReference type="PANTHER" id="PTHR12358:SF54">
    <property type="entry name" value="SPHINGOSINE KINASE RELATED PROTEIN"/>
    <property type="match status" value="1"/>
</dbReference>
<keyword evidence="13" id="KW-1185">Reference proteome</keyword>
<proteinExistence type="inferred from homology"/>
<evidence type="ECO:0000256" key="2">
    <source>
        <dbReference type="ARBA" id="ARBA00005983"/>
    </source>
</evidence>
<dbReference type="Gene3D" id="3.40.50.10330">
    <property type="entry name" value="Probable inorganic polyphosphate/atp-NAD kinase, domain 1"/>
    <property type="match status" value="1"/>
</dbReference>
<evidence type="ECO:0000256" key="8">
    <source>
        <dbReference type="ARBA" id="ARBA00023098"/>
    </source>
</evidence>
<accession>A0ABX2SZZ3</accession>
<name>A0ABX2SZZ3_9BACL</name>
<keyword evidence="6" id="KW-0418">Kinase</keyword>
<dbReference type="PROSITE" id="PS50146">
    <property type="entry name" value="DAGK"/>
    <property type="match status" value="1"/>
</dbReference>
<feature type="domain" description="DAGKc" evidence="11">
    <location>
        <begin position="1"/>
        <end position="135"/>
    </location>
</feature>
<dbReference type="InterPro" id="IPR016064">
    <property type="entry name" value="NAD/diacylglycerol_kinase_sf"/>
</dbReference>
<reference evidence="12 13" key="1">
    <citation type="submission" date="2020-07" db="EMBL/GenBank/DDBJ databases">
        <title>MOT database genomes.</title>
        <authorList>
            <person name="Joseph S."/>
            <person name="Aduse-Opoku J."/>
            <person name="Hashim A."/>
            <person name="Wade W."/>
            <person name="Curtis M."/>
        </authorList>
    </citation>
    <scope>NUCLEOTIDE SEQUENCE [LARGE SCALE GENOMIC DNA]</scope>
    <source>
        <strain evidence="12 13">CIP 106318</strain>
    </source>
</reference>
<evidence type="ECO:0000259" key="11">
    <source>
        <dbReference type="PROSITE" id="PS50146"/>
    </source>
</evidence>
<dbReference type="RefSeq" id="WP_179941667.1">
    <property type="nucleotide sequence ID" value="NZ_JACBYF010000016.1"/>
</dbReference>
<dbReference type="SUPFAM" id="SSF111331">
    <property type="entry name" value="NAD kinase/diacylglycerol kinase-like"/>
    <property type="match status" value="1"/>
</dbReference>
<dbReference type="InterPro" id="IPR017438">
    <property type="entry name" value="ATP-NAD_kinase_N"/>
</dbReference>
<dbReference type="Pfam" id="PF00781">
    <property type="entry name" value="DAGK_cat"/>
    <property type="match status" value="1"/>
</dbReference>
<dbReference type="Pfam" id="PF19279">
    <property type="entry name" value="YegS_C"/>
    <property type="match status" value="1"/>
</dbReference>
<evidence type="ECO:0000256" key="3">
    <source>
        <dbReference type="ARBA" id="ARBA00022516"/>
    </source>
</evidence>
<comment type="cofactor">
    <cofactor evidence="1">
        <name>Mg(2+)</name>
        <dbReference type="ChEBI" id="CHEBI:18420"/>
    </cofactor>
</comment>
<dbReference type="Gene3D" id="2.60.200.40">
    <property type="match status" value="1"/>
</dbReference>
<evidence type="ECO:0000256" key="4">
    <source>
        <dbReference type="ARBA" id="ARBA00022679"/>
    </source>
</evidence>
<evidence type="ECO:0000256" key="9">
    <source>
        <dbReference type="ARBA" id="ARBA00023209"/>
    </source>
</evidence>
<comment type="caution">
    <text evidence="12">The sequence shown here is derived from an EMBL/GenBank/DDBJ whole genome shotgun (WGS) entry which is preliminary data.</text>
</comment>
<evidence type="ECO:0000256" key="1">
    <source>
        <dbReference type="ARBA" id="ARBA00001946"/>
    </source>
</evidence>
<dbReference type="InterPro" id="IPR045540">
    <property type="entry name" value="YegS/DAGK_C"/>
</dbReference>
<keyword evidence="8" id="KW-0443">Lipid metabolism</keyword>
<gene>
    <name evidence="12" type="ORF">HZY85_06745</name>
</gene>
<keyword evidence="10" id="KW-1208">Phospholipid metabolism</keyword>
<dbReference type="EMBL" id="JACBYF010000016">
    <property type="protein sequence ID" value="NYS47884.1"/>
    <property type="molecule type" value="Genomic_DNA"/>
</dbReference>
<evidence type="ECO:0000313" key="12">
    <source>
        <dbReference type="EMBL" id="NYS47884.1"/>
    </source>
</evidence>
<dbReference type="InterPro" id="IPR050187">
    <property type="entry name" value="Lipid_Phosphate_FormReg"/>
</dbReference>